<evidence type="ECO:0000313" key="1">
    <source>
        <dbReference type="EMBL" id="GAA2330006.1"/>
    </source>
</evidence>
<dbReference type="Proteomes" id="UP001501444">
    <property type="component" value="Unassembled WGS sequence"/>
</dbReference>
<comment type="caution">
    <text evidence="1">The sequence shown here is derived from an EMBL/GenBank/DDBJ whole genome shotgun (WGS) entry which is preliminary data.</text>
</comment>
<evidence type="ECO:0000313" key="2">
    <source>
        <dbReference type="Proteomes" id="UP001501444"/>
    </source>
</evidence>
<organism evidence="1 2">
    <name type="scientific">Dactylosporangium salmoneum</name>
    <dbReference type="NCBI Taxonomy" id="53361"/>
    <lineage>
        <taxon>Bacteria</taxon>
        <taxon>Bacillati</taxon>
        <taxon>Actinomycetota</taxon>
        <taxon>Actinomycetes</taxon>
        <taxon>Micromonosporales</taxon>
        <taxon>Micromonosporaceae</taxon>
        <taxon>Dactylosporangium</taxon>
    </lineage>
</organism>
<sequence>MEQHKLTIDMSEATLEQLRDHHFALFGMHAMATSASGAPTIWLSVHYLERHLEVAWTETYSMFTTRHSTQAPSTKVVATHNYPAPLGSVLTVAGNDGAGIVTPGGPAGHMEIDNTGRVELGAGLCVHDTHGMYQPAGIFDLVDVDLFQPVPKVAFFFSPIPHMAGEIATRSLGPGVLLDYKMAHNRSLQIEYDLRNGWSTENRPFARPIAANEPLNPLLLIRSSALQALAMQRQRTVSR</sequence>
<protein>
    <submittedName>
        <fullName evidence="1">Uncharacterized protein</fullName>
    </submittedName>
</protein>
<name>A0ABP5SFF4_9ACTN</name>
<reference evidence="2" key="1">
    <citation type="journal article" date="2019" name="Int. J. Syst. Evol. Microbiol.">
        <title>The Global Catalogue of Microorganisms (GCM) 10K type strain sequencing project: providing services to taxonomists for standard genome sequencing and annotation.</title>
        <authorList>
            <consortium name="The Broad Institute Genomics Platform"/>
            <consortium name="The Broad Institute Genome Sequencing Center for Infectious Disease"/>
            <person name="Wu L."/>
            <person name="Ma J."/>
        </authorList>
    </citation>
    <scope>NUCLEOTIDE SEQUENCE [LARGE SCALE GENOMIC DNA]</scope>
    <source>
        <strain evidence="2">JCM 3272</strain>
    </source>
</reference>
<dbReference type="RefSeq" id="WP_344610793.1">
    <property type="nucleotide sequence ID" value="NZ_BAAARV010000005.1"/>
</dbReference>
<proteinExistence type="predicted"/>
<dbReference type="EMBL" id="BAAARV010000005">
    <property type="protein sequence ID" value="GAA2330006.1"/>
    <property type="molecule type" value="Genomic_DNA"/>
</dbReference>
<accession>A0ABP5SFF4</accession>
<gene>
    <name evidence="1" type="ORF">GCM10010170_007730</name>
</gene>
<keyword evidence="2" id="KW-1185">Reference proteome</keyword>